<feature type="region of interest" description="Disordered" evidence="1">
    <location>
        <begin position="683"/>
        <end position="733"/>
    </location>
</feature>
<gene>
    <name evidence="3" type="ORF">FAUST_10528</name>
</gene>
<proteinExistence type="predicted"/>
<dbReference type="Proteomes" id="UP000537989">
    <property type="component" value="Unassembled WGS sequence"/>
</dbReference>
<comment type="caution">
    <text evidence="3">The sequence shown here is derived from an EMBL/GenBank/DDBJ whole genome shotgun (WGS) entry which is preliminary data.</text>
</comment>
<organism evidence="3 4">
    <name type="scientific">Fusarium austroamericanum</name>
    <dbReference type="NCBI Taxonomy" id="282268"/>
    <lineage>
        <taxon>Eukaryota</taxon>
        <taxon>Fungi</taxon>
        <taxon>Dikarya</taxon>
        <taxon>Ascomycota</taxon>
        <taxon>Pezizomycotina</taxon>
        <taxon>Sordariomycetes</taxon>
        <taxon>Hypocreomycetidae</taxon>
        <taxon>Hypocreales</taxon>
        <taxon>Nectriaceae</taxon>
        <taxon>Fusarium</taxon>
    </lineage>
</organism>
<feature type="compositionally biased region" description="Acidic residues" evidence="1">
    <location>
        <begin position="691"/>
        <end position="733"/>
    </location>
</feature>
<feature type="compositionally biased region" description="Polar residues" evidence="1">
    <location>
        <begin position="365"/>
        <end position="377"/>
    </location>
</feature>
<evidence type="ECO:0000313" key="3">
    <source>
        <dbReference type="EMBL" id="KAF5229242.1"/>
    </source>
</evidence>
<dbReference type="EMBL" id="JAAMOD010000408">
    <property type="protein sequence ID" value="KAF5229242.1"/>
    <property type="molecule type" value="Genomic_DNA"/>
</dbReference>
<dbReference type="PANTHER" id="PTHR35186">
    <property type="entry name" value="ANK_REP_REGION DOMAIN-CONTAINING PROTEIN"/>
    <property type="match status" value="1"/>
</dbReference>
<feature type="region of interest" description="Disordered" evidence="1">
    <location>
        <begin position="355"/>
        <end position="377"/>
    </location>
</feature>
<accession>A0AAN6BVY7</accession>
<reference evidence="3 4" key="1">
    <citation type="submission" date="2020-02" db="EMBL/GenBank/DDBJ databases">
        <title>Identification and distribution of gene clusters putatively required for synthesis of sphingolipid metabolism inhibitors in phylogenetically diverse species of the filamentous fungus Fusarium.</title>
        <authorList>
            <person name="Kim H.-S."/>
            <person name="Busman M."/>
            <person name="Brown D.W."/>
            <person name="Divon H."/>
            <person name="Uhlig S."/>
            <person name="Proctor R.H."/>
        </authorList>
    </citation>
    <scope>NUCLEOTIDE SEQUENCE [LARGE SCALE GENOMIC DNA]</scope>
    <source>
        <strain evidence="3 4">NRRL 2903</strain>
    </source>
</reference>
<evidence type="ECO:0000313" key="4">
    <source>
        <dbReference type="Proteomes" id="UP000537989"/>
    </source>
</evidence>
<dbReference type="PANTHER" id="PTHR35186:SF4">
    <property type="entry name" value="PRION-INHIBITION AND PROPAGATION HELO DOMAIN-CONTAINING PROTEIN"/>
    <property type="match status" value="1"/>
</dbReference>
<feature type="domain" description="DUF7580" evidence="2">
    <location>
        <begin position="381"/>
        <end position="556"/>
    </location>
</feature>
<keyword evidence="4" id="KW-1185">Reference proteome</keyword>
<name>A0AAN6BVY7_FUSAU</name>
<dbReference type="InterPro" id="IPR056002">
    <property type="entry name" value="DUF7580"/>
</dbReference>
<evidence type="ECO:0000259" key="2">
    <source>
        <dbReference type="Pfam" id="PF24476"/>
    </source>
</evidence>
<protein>
    <recommendedName>
        <fullName evidence="2">DUF7580 domain-containing protein</fullName>
    </recommendedName>
</protein>
<dbReference type="AlphaFoldDB" id="A0AAN6BVY7"/>
<dbReference type="Pfam" id="PF24476">
    <property type="entry name" value="DUF7580"/>
    <property type="match status" value="1"/>
</dbReference>
<evidence type="ECO:0000256" key="1">
    <source>
        <dbReference type="SAM" id="MobiDB-lite"/>
    </source>
</evidence>
<sequence>MSGFEIVGVVLGGIPIVLEAYNRYQTVSKTFSSFRQHSRALSRLDTILNAQKTIFRGDVTKLLTAVTHDAEKARSFISGERSWDDLGIHGLDRTRAETLRDTFSSWKDTLGEIHDSLQAICSEVESFRVSSSIKSNQVLSAERFRKQFKLCVKKDVVQEAIEDLRNFTADFNRLTSQIIDELKDSRLGNTPLDKNPACSKPSYWNSLEMYRQIRVASSSLYETLALRWSCALHQRHMASIAFQESHKPLGQGKGIKFEAVVTPAESETSPLWLEIECIEDKGTSQTSAVIPSVAQPEGDNTWRDAVDTLNKHSQAMVLESVQQTPNKLTKQPRQSKTHNTTTKATKVVRFHTLSLNPNGIGDVNDGQQDDTTSPDNTQLTNLEIVDDICQHFQTSHSACKQTCVGYIQHSGLYRFYMPSPQKFPTSSQMSLAEMITWVSEDEVSRTLPRSAMAHIASSLAGAVLQYHSTPWLPEMWQSSHVRFFGIKDWLHDSTNLSMISPYFKVEFSRTEIKGKGKATDISLAPSLAVREAVRNEVLFSFGLVLLELGYSKPWHLLRRGILRNLPLKKQVDYHVAEKLAQSPLLRNHYGADIWVISNDSQWSPLKLAYFAGIQESLEGILEPLEDNMERVLEDGSKQVWDTAFHRTPPGKHHLGRFCTSCLMPIVGPLYLMHDPTHELGKIEEQESVRTEEDEGLDSNDAADDDDEVENNEDDDDVDEEDEDDDVDEEPRRV</sequence>